<dbReference type="AlphaFoldDB" id="W5SXR4"/>
<dbReference type="Pfam" id="PF00921">
    <property type="entry name" value="Lipoprotein_2"/>
    <property type="match status" value="1"/>
</dbReference>
<keyword evidence="6 8" id="KW-0998">Cell outer membrane</keyword>
<geneLocation type="plasmid" evidence="10">
    <name>unnamed</name>
</geneLocation>
<evidence type="ECO:0000313" key="10">
    <source>
        <dbReference type="EMBL" id="AHH11700.1"/>
    </source>
</evidence>
<evidence type="ECO:0000256" key="8">
    <source>
        <dbReference type="RuleBase" id="RU363105"/>
    </source>
</evidence>
<protein>
    <recommendedName>
        <fullName evidence="8">Variable large protein</fullName>
    </recommendedName>
</protein>
<evidence type="ECO:0000256" key="1">
    <source>
        <dbReference type="ARBA" id="ARBA00003932"/>
    </source>
</evidence>
<evidence type="ECO:0000256" key="2">
    <source>
        <dbReference type="ARBA" id="ARBA00004459"/>
    </source>
</evidence>
<keyword evidence="7 8" id="KW-0449">Lipoprotein</keyword>
<accession>W5SXR4</accession>
<evidence type="ECO:0000256" key="4">
    <source>
        <dbReference type="ARBA" id="ARBA00023136"/>
    </source>
</evidence>
<gene>
    <name evidence="10" type="ORF">BCO_0013607</name>
</gene>
<comment type="subcellular location">
    <subcellularLocation>
        <location evidence="2 8">Cell outer membrane</location>
        <topology evidence="2 8">Lipid-anchor</topology>
    </subcellularLocation>
</comment>
<reference evidence="10" key="1">
    <citation type="submission" date="2013-04" db="EMBL/GenBank/DDBJ databases">
        <title>Comparative Genomics of Relapsing Fever Spirochetes.</title>
        <authorList>
            <person name="Schwan T.G."/>
            <person name="Raffel S.J."/>
            <person name="Porcella S.F."/>
            <person name="Martens C.A."/>
            <person name="Bruno D.P."/>
            <person name="Ricklefs S.M."/>
            <person name="Barbian K.B."/>
        </authorList>
    </citation>
    <scope>NUCLEOTIDE SEQUENCE</scope>
    <source>
        <strain evidence="10">Co53</strain>
        <plasmid evidence="10">unnamed</plasmid>
    </source>
</reference>
<evidence type="ECO:0000256" key="9">
    <source>
        <dbReference type="SAM" id="MobiDB-lite"/>
    </source>
</evidence>
<dbReference type="SUPFAM" id="SSF74748">
    <property type="entry name" value="Variable surface antigen VlsE"/>
    <property type="match status" value="1"/>
</dbReference>
<name>W5SXR4_9SPIR</name>
<proteinExistence type="predicted"/>
<feature type="region of interest" description="Disordered" evidence="9">
    <location>
        <begin position="82"/>
        <end position="111"/>
    </location>
</feature>
<evidence type="ECO:0000256" key="7">
    <source>
        <dbReference type="ARBA" id="ARBA00023288"/>
    </source>
</evidence>
<organism evidence="10">
    <name type="scientific">Borrelia coriaceae ATCC 43381</name>
    <dbReference type="NCBI Taxonomy" id="1408429"/>
    <lineage>
        <taxon>Bacteria</taxon>
        <taxon>Pseudomonadati</taxon>
        <taxon>Spirochaetota</taxon>
        <taxon>Spirochaetia</taxon>
        <taxon>Spirochaetales</taxon>
        <taxon>Borreliaceae</taxon>
        <taxon>Borrelia</taxon>
    </lineage>
</organism>
<dbReference type="GO" id="GO:0009279">
    <property type="term" value="C:cell outer membrane"/>
    <property type="evidence" value="ECO:0007669"/>
    <property type="project" value="UniProtKB-SubCell"/>
</dbReference>
<comment type="function">
    <text evidence="1 8">The Vlp and Vsp proteins are antigenically distinct proteins, only one vlp or vsp gene is transcriptionally active at any one time. Switching between these genes is a mechanism of host immune response evasion.</text>
</comment>
<evidence type="ECO:0000256" key="3">
    <source>
        <dbReference type="ARBA" id="ARBA00022729"/>
    </source>
</evidence>
<keyword evidence="3" id="KW-0732">Signal</keyword>
<keyword evidence="5 8" id="KW-0564">Palmitate</keyword>
<keyword evidence="10" id="KW-0614">Plasmid</keyword>
<sequence>MKPEGNPNAEATAAVVKTLVSEKLDRIITGAKIASDTIGITGDELLGNVAAQNAGNAGTEVDNLVKGIKDIVDAVLKEGNADAGDANGPVKDATGAAGEARTASSGGTDGNAGKLFAKDGSGDAGNAAKAAKDASKAVGAVTGADILKAISTGVGSKAAVLALKILENVASVTAANQAKDVTIAGVIALRAMAKNGKFSGPSDGVKADVATAVKGAAVSAVTKALDTLTIAIRKTIDGGLKTVKDTIKINANDIPVTTESASATK</sequence>
<dbReference type="InterPro" id="IPR000680">
    <property type="entry name" value="Borrelia_lipo"/>
</dbReference>
<keyword evidence="4 8" id="KW-0472">Membrane</keyword>
<evidence type="ECO:0000256" key="5">
    <source>
        <dbReference type="ARBA" id="ARBA00023139"/>
    </source>
</evidence>
<dbReference type="HOGENOM" id="CLU_054711_0_2_12"/>
<dbReference type="EMBL" id="CP005766">
    <property type="protein sequence ID" value="AHH11700.1"/>
    <property type="molecule type" value="Genomic_DNA"/>
</dbReference>
<evidence type="ECO:0000256" key="6">
    <source>
        <dbReference type="ARBA" id="ARBA00023237"/>
    </source>
</evidence>